<dbReference type="InterPro" id="IPR003754">
    <property type="entry name" value="4pyrrol_synth_uPrphyn_synth"/>
</dbReference>
<dbReference type="Pfam" id="PF02602">
    <property type="entry name" value="HEM4"/>
    <property type="match status" value="1"/>
</dbReference>
<dbReference type="EMBL" id="CP060244">
    <property type="protein sequence ID" value="QNT78512.1"/>
    <property type="molecule type" value="Genomic_DNA"/>
</dbReference>
<gene>
    <name evidence="2" type="ORF">JGUZn3_12860</name>
</gene>
<dbReference type="RefSeq" id="WP_203412770.1">
    <property type="nucleotide sequence ID" value="NZ_CP060244.1"/>
</dbReference>
<reference evidence="2 3" key="1">
    <citation type="submission" date="2020-08" db="EMBL/GenBank/DDBJ databases">
        <title>Complete genome sequence of Entomobacter blattae G55GP.</title>
        <authorList>
            <person name="Poehlein A."/>
            <person name="Guzman J."/>
            <person name="Daniel R."/>
            <person name="Vilcinskas A."/>
        </authorList>
    </citation>
    <scope>NUCLEOTIDE SEQUENCE [LARGE SCALE GENOMIC DNA]</scope>
    <source>
        <strain evidence="2 3">G55GP</strain>
    </source>
</reference>
<protein>
    <submittedName>
        <fullName evidence="2">Uroporphyrinogen-III synthase HemD</fullName>
    </submittedName>
</protein>
<dbReference type="CDD" id="cd06578">
    <property type="entry name" value="HemD"/>
    <property type="match status" value="1"/>
</dbReference>
<dbReference type="Gene3D" id="3.40.50.10090">
    <property type="match status" value="2"/>
</dbReference>
<dbReference type="GO" id="GO:0004852">
    <property type="term" value="F:uroporphyrinogen-III synthase activity"/>
    <property type="evidence" value="ECO:0007669"/>
    <property type="project" value="InterPro"/>
</dbReference>
<dbReference type="SUPFAM" id="SSF69618">
    <property type="entry name" value="HemD-like"/>
    <property type="match status" value="1"/>
</dbReference>
<name>A0A7H1NRV2_9PROT</name>
<dbReference type="KEGG" id="ebla:JGUZn3_12860"/>
<dbReference type="InterPro" id="IPR036108">
    <property type="entry name" value="4pyrrol_syn_uPrphyn_synt_sf"/>
</dbReference>
<dbReference type="AlphaFoldDB" id="A0A7H1NRV2"/>
<feature type="domain" description="Tetrapyrrole biosynthesis uroporphyrinogen III synthase" evidence="1">
    <location>
        <begin position="100"/>
        <end position="246"/>
    </location>
</feature>
<sequence>MAKEMARKESMGMRNKVVITRPRPGLEETALQVKALGWKPLLAPMQVFAELFAPDTLLPANQDLLRPSSGEMSRMKPNLQMGEPPSQEAFLLKGEGLQALLTGVQVILVTSRQTVRSLHRLWPAAVEKNIPLFAVGEQTAQEALALGFLVVKSAAGTAKDLALLCTALLKTDQGPLFLASGKGEAVDLACNLHKNGFLCIHCPLYESREVENLPEDFFPSFWHGEIAAILFFSGKAAQIFNMFLRKGIEEERKRIPPSWSPDTVGRKKVQGIQTDFSVRGEEEIHQIKAIVMSERIRKIVQQYPWHHITVASPSTAQEMLKALGEHSPLHQN</sequence>
<accession>A0A7H1NRV2</accession>
<evidence type="ECO:0000313" key="3">
    <source>
        <dbReference type="Proteomes" id="UP000516349"/>
    </source>
</evidence>
<proteinExistence type="predicted"/>
<dbReference type="Proteomes" id="UP000516349">
    <property type="component" value="Chromosome"/>
</dbReference>
<keyword evidence="3" id="KW-1185">Reference proteome</keyword>
<evidence type="ECO:0000313" key="2">
    <source>
        <dbReference type="EMBL" id="QNT78512.1"/>
    </source>
</evidence>
<dbReference type="GO" id="GO:0033014">
    <property type="term" value="P:tetrapyrrole biosynthetic process"/>
    <property type="evidence" value="ECO:0007669"/>
    <property type="project" value="InterPro"/>
</dbReference>
<evidence type="ECO:0000259" key="1">
    <source>
        <dbReference type="Pfam" id="PF02602"/>
    </source>
</evidence>
<organism evidence="2 3">
    <name type="scientific">Entomobacter blattae</name>
    <dbReference type="NCBI Taxonomy" id="2762277"/>
    <lineage>
        <taxon>Bacteria</taxon>
        <taxon>Pseudomonadati</taxon>
        <taxon>Pseudomonadota</taxon>
        <taxon>Alphaproteobacteria</taxon>
        <taxon>Acetobacterales</taxon>
        <taxon>Acetobacteraceae</taxon>
        <taxon>Entomobacter</taxon>
    </lineage>
</organism>